<dbReference type="PANTHER" id="PTHR11848">
    <property type="entry name" value="TGF-BETA FAMILY"/>
    <property type="match status" value="1"/>
</dbReference>
<keyword evidence="4" id="KW-0339">Growth factor</keyword>
<proteinExistence type="inferred from homology"/>
<name>A0AA88H7Q0_ARTSF</name>
<dbReference type="AlphaFoldDB" id="A0AA88H7Q0"/>
<dbReference type="Gene3D" id="2.60.120.970">
    <property type="match status" value="1"/>
</dbReference>
<dbReference type="InterPro" id="IPR001839">
    <property type="entry name" value="TGF-b_C"/>
</dbReference>
<keyword evidence="3" id="KW-0964">Secreted</keyword>
<dbReference type="PANTHER" id="PTHR11848:SF298">
    <property type="entry name" value="DAWDLE, ISOFORM A"/>
    <property type="match status" value="1"/>
</dbReference>
<accession>A0AA88H7Q0</accession>
<dbReference type="InterPro" id="IPR015615">
    <property type="entry name" value="TGF-beta-rel"/>
</dbReference>
<dbReference type="SUPFAM" id="SSF57501">
    <property type="entry name" value="Cystine-knot cytokines"/>
    <property type="match status" value="1"/>
</dbReference>
<dbReference type="Proteomes" id="UP001187531">
    <property type="component" value="Unassembled WGS sequence"/>
</dbReference>
<evidence type="ECO:0000313" key="7">
    <source>
        <dbReference type="Proteomes" id="UP001187531"/>
    </source>
</evidence>
<evidence type="ECO:0000313" key="6">
    <source>
        <dbReference type="EMBL" id="KAK2705184.1"/>
    </source>
</evidence>
<feature type="domain" description="TGF-beta family profile" evidence="5">
    <location>
        <begin position="206"/>
        <end position="324"/>
    </location>
</feature>
<comment type="similarity">
    <text evidence="2 4">Belongs to the TGF-beta family.</text>
</comment>
<dbReference type="EMBL" id="JAVRJZ010000021">
    <property type="protein sequence ID" value="KAK2705184.1"/>
    <property type="molecule type" value="Genomic_DNA"/>
</dbReference>
<evidence type="ECO:0000256" key="4">
    <source>
        <dbReference type="RuleBase" id="RU000354"/>
    </source>
</evidence>
<dbReference type="CDD" id="cd13752">
    <property type="entry name" value="TGF_beta_INHB"/>
    <property type="match status" value="1"/>
</dbReference>
<keyword evidence="7" id="KW-1185">Reference proteome</keyword>
<organism evidence="6 7">
    <name type="scientific">Artemia franciscana</name>
    <name type="common">Brine shrimp</name>
    <name type="synonym">Artemia sanfranciscana</name>
    <dbReference type="NCBI Taxonomy" id="6661"/>
    <lineage>
        <taxon>Eukaryota</taxon>
        <taxon>Metazoa</taxon>
        <taxon>Ecdysozoa</taxon>
        <taxon>Arthropoda</taxon>
        <taxon>Crustacea</taxon>
        <taxon>Branchiopoda</taxon>
        <taxon>Anostraca</taxon>
        <taxon>Artemiidae</taxon>
        <taxon>Artemia</taxon>
    </lineage>
</organism>
<evidence type="ECO:0000256" key="1">
    <source>
        <dbReference type="ARBA" id="ARBA00004613"/>
    </source>
</evidence>
<sequence length="325" mass="37371">MLAVCAGAMDCSGNCAGCKKDQFQTLDIEVLSEVRIELVKQRILEKLQLRERPIVKEKHFIPHGLFLDDKMHPTEIDNDILLARTSKYVAFSSRVYSCDFGVCFSFDIPVISGHIVSAEIRFLAVNNGIYSLVEVIGSKKRFLGEEESLPDGWVTFYLTDSARKWTSTNLKTRHFFIKCETCEQIPPLMQHPVLVINQDPESEKRREKRRIRNNDCTETTSTCCREQLTISMRDIGWDDWIIHPKEINTHFCKGRCQTELAYSTTRRNSVLSVAVTTNPELLRQFQPCCVPTRFSNLTIIYQDSKQVLRESILPDFITESCGCVW</sequence>
<dbReference type="GO" id="GO:0005125">
    <property type="term" value="F:cytokine activity"/>
    <property type="evidence" value="ECO:0007669"/>
    <property type="project" value="TreeGrafter"/>
</dbReference>
<evidence type="ECO:0000256" key="3">
    <source>
        <dbReference type="ARBA" id="ARBA00022525"/>
    </source>
</evidence>
<dbReference type="Pfam" id="PF00019">
    <property type="entry name" value="TGF_beta"/>
    <property type="match status" value="1"/>
</dbReference>
<dbReference type="SMART" id="SM00204">
    <property type="entry name" value="TGFB"/>
    <property type="match status" value="1"/>
</dbReference>
<dbReference type="InterPro" id="IPR029034">
    <property type="entry name" value="Cystine-knot_cytokine"/>
</dbReference>
<dbReference type="PROSITE" id="PS51362">
    <property type="entry name" value="TGF_BETA_2"/>
    <property type="match status" value="1"/>
</dbReference>
<protein>
    <recommendedName>
        <fullName evidence="5">TGF-beta family profile domain-containing protein</fullName>
    </recommendedName>
</protein>
<dbReference type="GO" id="GO:0005615">
    <property type="term" value="C:extracellular space"/>
    <property type="evidence" value="ECO:0007669"/>
    <property type="project" value="TreeGrafter"/>
</dbReference>
<comment type="caution">
    <text evidence="6">The sequence shown here is derived from an EMBL/GenBank/DDBJ whole genome shotgun (WGS) entry which is preliminary data.</text>
</comment>
<evidence type="ECO:0000259" key="5">
    <source>
        <dbReference type="PROSITE" id="PS51362"/>
    </source>
</evidence>
<evidence type="ECO:0000256" key="2">
    <source>
        <dbReference type="ARBA" id="ARBA00006656"/>
    </source>
</evidence>
<gene>
    <name evidence="6" type="ORF">QYM36_017286</name>
</gene>
<comment type="subcellular location">
    <subcellularLocation>
        <location evidence="1">Secreted</location>
    </subcellularLocation>
</comment>
<dbReference type="GO" id="GO:0008083">
    <property type="term" value="F:growth factor activity"/>
    <property type="evidence" value="ECO:0007669"/>
    <property type="project" value="UniProtKB-KW"/>
</dbReference>
<dbReference type="Gene3D" id="2.10.90.10">
    <property type="entry name" value="Cystine-knot cytokines"/>
    <property type="match status" value="1"/>
</dbReference>
<reference evidence="6" key="1">
    <citation type="submission" date="2023-07" db="EMBL/GenBank/DDBJ databases">
        <title>Chromosome-level genome assembly of Artemia franciscana.</title>
        <authorList>
            <person name="Jo E."/>
        </authorList>
    </citation>
    <scope>NUCLEOTIDE SEQUENCE</scope>
    <source>
        <tissue evidence="6">Whole body</tissue>
    </source>
</reference>